<evidence type="ECO:0000313" key="2">
    <source>
        <dbReference type="Proteomes" id="UP000053766"/>
    </source>
</evidence>
<protein>
    <submittedName>
        <fullName evidence="1">Uncharacterized protein</fullName>
    </submittedName>
</protein>
<accession>A0A0D8XT20</accession>
<keyword evidence="2" id="KW-1185">Reference proteome</keyword>
<gene>
    <name evidence="1" type="ORF">DICVIV_06984</name>
</gene>
<dbReference type="Proteomes" id="UP000053766">
    <property type="component" value="Unassembled WGS sequence"/>
</dbReference>
<sequence>MLRKTTIIHQQIRFSFLLRAARQQLTPFPFHKSRLPHCLHFENGPNMKICGDPFADPIWIPTLDSCSIDCDKNTEYCVENEELKQQCKKMPEECQQLLQEKRMVLLKRSRFVLKRGRSSAAYTS</sequence>
<dbReference type="AlphaFoldDB" id="A0A0D8XT20"/>
<dbReference type="OrthoDB" id="5819629at2759"/>
<dbReference type="EMBL" id="KN716327">
    <property type="protein sequence ID" value="KJH46962.1"/>
    <property type="molecule type" value="Genomic_DNA"/>
</dbReference>
<name>A0A0D8XT20_DICVI</name>
<reference evidence="2" key="2">
    <citation type="journal article" date="2016" name="Sci. Rep.">
        <title>Dictyocaulus viviparus genome, variome and transcriptome elucidate lungworm biology and support future intervention.</title>
        <authorList>
            <person name="McNulty S.N."/>
            <person name="Strube C."/>
            <person name="Rosa B.A."/>
            <person name="Martin J.C."/>
            <person name="Tyagi R."/>
            <person name="Choi Y.J."/>
            <person name="Wang Q."/>
            <person name="Hallsworth Pepin K."/>
            <person name="Zhang X."/>
            <person name="Ozersky P."/>
            <person name="Wilson R.K."/>
            <person name="Sternberg P.W."/>
            <person name="Gasser R.B."/>
            <person name="Mitreva M."/>
        </authorList>
    </citation>
    <scope>NUCLEOTIDE SEQUENCE [LARGE SCALE GENOMIC DNA]</scope>
    <source>
        <strain evidence="2">HannoverDv2000</strain>
    </source>
</reference>
<evidence type="ECO:0000313" key="1">
    <source>
        <dbReference type="EMBL" id="KJH46962.1"/>
    </source>
</evidence>
<organism evidence="1 2">
    <name type="scientific">Dictyocaulus viviparus</name>
    <name type="common">Bovine lungworm</name>
    <dbReference type="NCBI Taxonomy" id="29172"/>
    <lineage>
        <taxon>Eukaryota</taxon>
        <taxon>Metazoa</taxon>
        <taxon>Ecdysozoa</taxon>
        <taxon>Nematoda</taxon>
        <taxon>Chromadorea</taxon>
        <taxon>Rhabditida</taxon>
        <taxon>Rhabditina</taxon>
        <taxon>Rhabditomorpha</taxon>
        <taxon>Strongyloidea</taxon>
        <taxon>Metastrongylidae</taxon>
        <taxon>Dictyocaulus</taxon>
    </lineage>
</organism>
<proteinExistence type="predicted"/>
<reference evidence="1 2" key="1">
    <citation type="submission" date="2013-11" db="EMBL/GenBank/DDBJ databases">
        <title>Draft genome of the bovine lungworm Dictyocaulus viviparus.</title>
        <authorList>
            <person name="Mitreva M."/>
        </authorList>
    </citation>
    <scope>NUCLEOTIDE SEQUENCE [LARGE SCALE GENOMIC DNA]</scope>
    <source>
        <strain evidence="1 2">HannoverDv2000</strain>
    </source>
</reference>